<feature type="repeat" description="TPR" evidence="1">
    <location>
        <begin position="240"/>
        <end position="273"/>
    </location>
</feature>
<dbReference type="Pfam" id="PF13414">
    <property type="entry name" value="TPR_11"/>
    <property type="match status" value="1"/>
</dbReference>
<gene>
    <name evidence="2" type="ORF">DNU06_07415</name>
</gene>
<dbReference type="SUPFAM" id="SSF48452">
    <property type="entry name" value="TPR-like"/>
    <property type="match status" value="2"/>
</dbReference>
<evidence type="ECO:0000256" key="1">
    <source>
        <dbReference type="PROSITE-ProRule" id="PRU00339"/>
    </source>
</evidence>
<comment type="caution">
    <text evidence="2">The sequence shown here is derived from an EMBL/GenBank/DDBJ whole genome shotgun (WGS) entry which is preliminary data.</text>
</comment>
<feature type="repeat" description="TPR" evidence="1">
    <location>
        <begin position="97"/>
        <end position="130"/>
    </location>
</feature>
<dbReference type="RefSeq" id="WP_111062610.1">
    <property type="nucleotide sequence ID" value="NZ_JBHUCU010000027.1"/>
</dbReference>
<dbReference type="Pfam" id="PF13432">
    <property type="entry name" value="TPR_16"/>
    <property type="match status" value="1"/>
</dbReference>
<feature type="repeat" description="TPR" evidence="1">
    <location>
        <begin position="274"/>
        <end position="307"/>
    </location>
</feature>
<dbReference type="GO" id="GO:0051301">
    <property type="term" value="P:cell division"/>
    <property type="evidence" value="ECO:0007669"/>
    <property type="project" value="TreeGrafter"/>
</dbReference>
<keyword evidence="3" id="KW-1185">Reference proteome</keyword>
<accession>A0A2W1N293</accession>
<keyword evidence="1" id="KW-0802">TPR repeat</keyword>
<evidence type="ECO:0000313" key="3">
    <source>
        <dbReference type="Proteomes" id="UP000249248"/>
    </source>
</evidence>
<organism evidence="2 3">
    <name type="scientific">Putridiphycobacter roseus</name>
    <dbReference type="NCBI Taxonomy" id="2219161"/>
    <lineage>
        <taxon>Bacteria</taxon>
        <taxon>Pseudomonadati</taxon>
        <taxon>Bacteroidota</taxon>
        <taxon>Flavobacteriia</taxon>
        <taxon>Flavobacteriales</taxon>
        <taxon>Crocinitomicaceae</taxon>
        <taxon>Putridiphycobacter</taxon>
    </lineage>
</organism>
<dbReference type="InterPro" id="IPR019734">
    <property type="entry name" value="TPR_rpt"/>
</dbReference>
<dbReference type="AlphaFoldDB" id="A0A2W1N293"/>
<feature type="repeat" description="TPR" evidence="1">
    <location>
        <begin position="308"/>
        <end position="341"/>
    </location>
</feature>
<sequence>MLEDDEQFDLELDRFEKMVKDGSSFYFEPDSLEDIIDHYIVKNKIKKALYAVEFAMNLHPAALFFKLRQAQLYSTTGKLKESLLILQQLEKLDPDNPEIYLTIASIFSQLRDHSKSIKYYEKALDIEKLSGNLDEESIDIMLDLALEYENNNDIKGAIRILEELLIISPDNESAIYEIAYCYERIGDFDKCISCYKQYIDNHPYSFTAWYNLGNIYFLKKNIEKALWAYDYAIIINENFSSAYFNMGNTYMQIEEYSKAIDSYKSCIAIDEEDDLAWCYLGEAYERIGDLDNALQCYKDALKFNPQLADAYVGIGIVKDLQDKTAQAISYFQKAISLQPNNDNYHHVIGEALYKLARFTEAELHLEKALQLNIASPDTAEILAKIKYEYNIYEAIDFMEQLALKTELSIPTQMYQVKLLWEIGEQSAALNIFKNNLSNNKEKTIKAITDCFPEYNLIKNFTKIINQNGE</sequence>
<dbReference type="Gene3D" id="1.25.40.10">
    <property type="entry name" value="Tetratricopeptide repeat domain"/>
    <property type="match status" value="2"/>
</dbReference>
<proteinExistence type="predicted"/>
<dbReference type="PANTHER" id="PTHR12558">
    <property type="entry name" value="CELL DIVISION CYCLE 16,23,27"/>
    <property type="match status" value="1"/>
</dbReference>
<dbReference type="Pfam" id="PF13181">
    <property type="entry name" value="TPR_8"/>
    <property type="match status" value="2"/>
</dbReference>
<dbReference type="SMART" id="SM00028">
    <property type="entry name" value="TPR"/>
    <property type="match status" value="9"/>
</dbReference>
<dbReference type="PROSITE" id="PS50005">
    <property type="entry name" value="TPR"/>
    <property type="match status" value="6"/>
</dbReference>
<dbReference type="OrthoDB" id="9803982at2"/>
<feature type="repeat" description="TPR" evidence="1">
    <location>
        <begin position="206"/>
        <end position="239"/>
    </location>
</feature>
<evidence type="ECO:0000313" key="2">
    <source>
        <dbReference type="EMBL" id="PZE17650.1"/>
    </source>
</evidence>
<reference evidence="2 3" key="1">
    <citation type="submission" date="2018-06" db="EMBL/GenBank/DDBJ databases">
        <title>The draft genome sequence of Crocinitomix sp. SM1701.</title>
        <authorList>
            <person name="Zhang X."/>
        </authorList>
    </citation>
    <scope>NUCLEOTIDE SEQUENCE [LARGE SCALE GENOMIC DNA]</scope>
    <source>
        <strain evidence="2 3">SM1701</strain>
    </source>
</reference>
<dbReference type="InterPro" id="IPR011990">
    <property type="entry name" value="TPR-like_helical_dom_sf"/>
</dbReference>
<protein>
    <submittedName>
        <fullName evidence="2">Uncharacterized protein</fullName>
    </submittedName>
</protein>
<dbReference type="PROSITE" id="PS50293">
    <property type="entry name" value="TPR_REGION"/>
    <property type="match status" value="3"/>
</dbReference>
<feature type="repeat" description="TPR" evidence="1">
    <location>
        <begin position="172"/>
        <end position="205"/>
    </location>
</feature>
<name>A0A2W1N293_9FLAO</name>
<dbReference type="EMBL" id="QKSB01000003">
    <property type="protein sequence ID" value="PZE17650.1"/>
    <property type="molecule type" value="Genomic_DNA"/>
</dbReference>
<dbReference type="PANTHER" id="PTHR12558:SF13">
    <property type="entry name" value="CELL DIVISION CYCLE PROTEIN 27 HOMOLOG"/>
    <property type="match status" value="1"/>
</dbReference>
<dbReference type="Proteomes" id="UP000249248">
    <property type="component" value="Unassembled WGS sequence"/>
</dbReference>